<name>A0A380GQU5_9STAP</name>
<keyword evidence="1" id="KW-0472">Membrane</keyword>
<feature type="transmembrane region" description="Helical" evidence="1">
    <location>
        <begin position="91"/>
        <end position="113"/>
    </location>
</feature>
<dbReference type="EMBL" id="UHDT01000001">
    <property type="protein sequence ID" value="SUM56499.1"/>
    <property type="molecule type" value="Genomic_DNA"/>
</dbReference>
<keyword evidence="1" id="KW-1133">Transmembrane helix</keyword>
<dbReference type="AlphaFoldDB" id="A0A380GQU5"/>
<evidence type="ECO:0000313" key="2">
    <source>
        <dbReference type="EMBL" id="SUM56499.1"/>
    </source>
</evidence>
<proteinExistence type="predicted"/>
<accession>A0A380GQU5</accession>
<keyword evidence="1" id="KW-0812">Transmembrane</keyword>
<sequence>MIQRGKAYDIITMQSDECIDRAFIFECPTTTNQLFFGFRSRKAMKNQENWDRVQKLFAELFEKVFRYTLMVSVVIFAMDIAFLIVGYDNLLLTSVISQAIILFVLYFAVYWHVNRQLN</sequence>
<reference evidence="2 3" key="1">
    <citation type="submission" date="2018-06" db="EMBL/GenBank/DDBJ databases">
        <authorList>
            <consortium name="Pathogen Informatics"/>
            <person name="Doyle S."/>
        </authorList>
    </citation>
    <scope>NUCLEOTIDE SEQUENCE [LARGE SCALE GENOMIC DNA]</scope>
    <source>
        <strain evidence="2 3">NCTC13832</strain>
    </source>
</reference>
<evidence type="ECO:0000256" key="1">
    <source>
        <dbReference type="SAM" id="Phobius"/>
    </source>
</evidence>
<dbReference type="InterPro" id="IPR025962">
    <property type="entry name" value="SdpI/YhfL"/>
</dbReference>
<dbReference type="Proteomes" id="UP000254100">
    <property type="component" value="Unassembled WGS sequence"/>
</dbReference>
<dbReference type="Pfam" id="PF13630">
    <property type="entry name" value="SdpI"/>
    <property type="match status" value="1"/>
</dbReference>
<feature type="transmembrane region" description="Helical" evidence="1">
    <location>
        <begin position="64"/>
        <end position="85"/>
    </location>
</feature>
<gene>
    <name evidence="2" type="ORF">NCTC13832_00131</name>
</gene>
<organism evidence="2 3">
    <name type="scientific">Staphylococcus microti</name>
    <dbReference type="NCBI Taxonomy" id="569857"/>
    <lineage>
        <taxon>Bacteria</taxon>
        <taxon>Bacillati</taxon>
        <taxon>Bacillota</taxon>
        <taxon>Bacilli</taxon>
        <taxon>Bacillales</taxon>
        <taxon>Staphylococcaceae</taxon>
        <taxon>Staphylococcus</taxon>
    </lineage>
</organism>
<evidence type="ECO:0000313" key="3">
    <source>
        <dbReference type="Proteomes" id="UP000254100"/>
    </source>
</evidence>
<protein>
    <submittedName>
        <fullName evidence="2">Uncharacterized protein</fullName>
    </submittedName>
</protein>